<comment type="caution">
    <text evidence="5">The sequence shown here is derived from an EMBL/GenBank/DDBJ whole genome shotgun (WGS) entry which is preliminary data.</text>
</comment>
<dbReference type="EMBL" id="JAPFQL010000055">
    <property type="protein sequence ID" value="MDC5698155.1"/>
    <property type="molecule type" value="Genomic_DNA"/>
</dbReference>
<keyword evidence="2" id="KW-0186">Copper</keyword>
<evidence type="ECO:0000259" key="3">
    <source>
        <dbReference type="PROSITE" id="PS00497"/>
    </source>
</evidence>
<evidence type="ECO:0000313" key="5">
    <source>
        <dbReference type="EMBL" id="MDC5698155.1"/>
    </source>
</evidence>
<dbReference type="Gene3D" id="1.10.1280.10">
    <property type="entry name" value="Di-copper center containing domain from catechol oxidase"/>
    <property type="match status" value="1"/>
</dbReference>
<dbReference type="PANTHER" id="PTHR11474:SF76">
    <property type="entry name" value="SHKT DOMAIN-CONTAINING PROTEIN"/>
    <property type="match status" value="1"/>
</dbReference>
<feature type="domain" description="Tyrosinase copper-binding" evidence="4">
    <location>
        <begin position="185"/>
        <end position="196"/>
    </location>
</feature>
<name>A0ABT5GJV4_9MICO</name>
<sequence length="424" mass="46236">MRTRLNIDCLSTEQLHDLREALAGLYALPASDPHGFANLAGFHGGPPTSYCRHGAPGFFTWHRAYLMAFEDALRAIRCDVVLPFWDWSSGPSTGVPTACREATYVNRAGATVANPLYAGPARSGGMTVRRADIDTTPYDDLASQAQTALGAADFVSFQNQVNAVHGGVHVRTGGDMSNVPEAAFDPIFFLHHANVDRLWAQWQSSHPAALPAGEAAWALAPFNRPFSTQWQVGSDVESTVAMGYRYRRWCFWLPPIRLWETIVVKLPLEMRRGTTSARLVVDGSAPLSRSAEIRVFVGDPTADERTPRIDNPAFAGTIALFGGHPDLVPTQPVGPGHSEGDAGHCPECARLGHTHDHEVHRHEHPKGDPAPHADERIDLELELAPALERTGGDTEELTVRLVAVDVEGRPIKDLPIGEVRLETD</sequence>
<reference evidence="5 6" key="1">
    <citation type="submission" date="2022-11" db="EMBL/GenBank/DDBJ databases">
        <title>Anaerobic phenanthrene biodegradation by a DNRA strain PheN6.</title>
        <authorList>
            <person name="Zhang Z."/>
        </authorList>
    </citation>
    <scope>NUCLEOTIDE SEQUENCE [LARGE SCALE GENOMIC DNA]</scope>
    <source>
        <strain evidence="5 6">PheN6</strain>
    </source>
</reference>
<evidence type="ECO:0000256" key="1">
    <source>
        <dbReference type="ARBA" id="ARBA00022723"/>
    </source>
</evidence>
<protein>
    <submittedName>
        <fullName evidence="5">Tyrosinase family protein</fullName>
    </submittedName>
</protein>
<dbReference type="PROSITE" id="PS00497">
    <property type="entry name" value="TYROSINASE_1"/>
    <property type="match status" value="1"/>
</dbReference>
<dbReference type="SUPFAM" id="SSF48056">
    <property type="entry name" value="Di-copper centre-containing domain"/>
    <property type="match status" value="1"/>
</dbReference>
<accession>A0ABT5GJV4</accession>
<dbReference type="Proteomes" id="UP001150259">
    <property type="component" value="Unassembled WGS sequence"/>
</dbReference>
<dbReference type="Pfam" id="PF00264">
    <property type="entry name" value="Tyrosinase"/>
    <property type="match status" value="1"/>
</dbReference>
<dbReference type="PANTHER" id="PTHR11474">
    <property type="entry name" value="TYROSINASE FAMILY MEMBER"/>
    <property type="match status" value="1"/>
</dbReference>
<keyword evidence="1" id="KW-0479">Metal-binding</keyword>
<keyword evidence="6" id="KW-1185">Reference proteome</keyword>
<organism evidence="5 6">
    <name type="scientific">Intrasporangium calvum</name>
    <dbReference type="NCBI Taxonomy" id="53358"/>
    <lineage>
        <taxon>Bacteria</taxon>
        <taxon>Bacillati</taxon>
        <taxon>Actinomycetota</taxon>
        <taxon>Actinomycetes</taxon>
        <taxon>Micrococcales</taxon>
        <taxon>Intrasporangiaceae</taxon>
        <taxon>Intrasporangium</taxon>
    </lineage>
</organism>
<dbReference type="PROSITE" id="PS00498">
    <property type="entry name" value="TYROSINASE_2"/>
    <property type="match status" value="1"/>
</dbReference>
<gene>
    <name evidence="5" type="ORF">OO014_12880</name>
</gene>
<dbReference type="InterPro" id="IPR008922">
    <property type="entry name" value="Di-copper_centre_dom_sf"/>
</dbReference>
<dbReference type="InterPro" id="IPR050316">
    <property type="entry name" value="Tyrosinase/Hemocyanin"/>
</dbReference>
<dbReference type="PRINTS" id="PR00092">
    <property type="entry name" value="TYROSINASE"/>
</dbReference>
<evidence type="ECO:0000313" key="6">
    <source>
        <dbReference type="Proteomes" id="UP001150259"/>
    </source>
</evidence>
<evidence type="ECO:0000259" key="4">
    <source>
        <dbReference type="PROSITE" id="PS00498"/>
    </source>
</evidence>
<proteinExistence type="predicted"/>
<feature type="domain" description="Tyrosinase copper-binding" evidence="3">
    <location>
        <begin position="53"/>
        <end position="70"/>
    </location>
</feature>
<evidence type="ECO:0000256" key="2">
    <source>
        <dbReference type="ARBA" id="ARBA00023008"/>
    </source>
</evidence>
<dbReference type="RefSeq" id="WP_272462729.1">
    <property type="nucleotide sequence ID" value="NZ_JAPFQL010000055.1"/>
</dbReference>
<dbReference type="InterPro" id="IPR002227">
    <property type="entry name" value="Tyrosinase_Cu-bd"/>
</dbReference>